<evidence type="ECO:0000313" key="3">
    <source>
        <dbReference type="Proteomes" id="UP001153269"/>
    </source>
</evidence>
<accession>A0A9N7V242</accession>
<gene>
    <name evidence="2" type="ORF">PLEPLA_LOCUS28474</name>
</gene>
<dbReference type="Proteomes" id="UP001153269">
    <property type="component" value="Unassembled WGS sequence"/>
</dbReference>
<organism evidence="2 3">
    <name type="scientific">Pleuronectes platessa</name>
    <name type="common">European plaice</name>
    <dbReference type="NCBI Taxonomy" id="8262"/>
    <lineage>
        <taxon>Eukaryota</taxon>
        <taxon>Metazoa</taxon>
        <taxon>Chordata</taxon>
        <taxon>Craniata</taxon>
        <taxon>Vertebrata</taxon>
        <taxon>Euteleostomi</taxon>
        <taxon>Actinopterygii</taxon>
        <taxon>Neopterygii</taxon>
        <taxon>Teleostei</taxon>
        <taxon>Neoteleostei</taxon>
        <taxon>Acanthomorphata</taxon>
        <taxon>Carangaria</taxon>
        <taxon>Pleuronectiformes</taxon>
        <taxon>Pleuronectoidei</taxon>
        <taxon>Pleuronectidae</taxon>
        <taxon>Pleuronectes</taxon>
    </lineage>
</organism>
<evidence type="ECO:0000313" key="2">
    <source>
        <dbReference type="EMBL" id="CAB1440707.1"/>
    </source>
</evidence>
<keyword evidence="3" id="KW-1185">Reference proteome</keyword>
<reference evidence="2" key="1">
    <citation type="submission" date="2020-03" db="EMBL/GenBank/DDBJ databases">
        <authorList>
            <person name="Weist P."/>
        </authorList>
    </citation>
    <scope>NUCLEOTIDE SEQUENCE</scope>
</reference>
<dbReference type="EMBL" id="CADEAL010002491">
    <property type="protein sequence ID" value="CAB1440707.1"/>
    <property type="molecule type" value="Genomic_DNA"/>
</dbReference>
<name>A0A9N7V242_PLEPL</name>
<feature type="region of interest" description="Disordered" evidence="1">
    <location>
        <begin position="1"/>
        <end position="20"/>
    </location>
</feature>
<evidence type="ECO:0000256" key="1">
    <source>
        <dbReference type="SAM" id="MobiDB-lite"/>
    </source>
</evidence>
<feature type="compositionally biased region" description="Basic residues" evidence="1">
    <location>
        <begin position="1"/>
        <end position="11"/>
    </location>
</feature>
<protein>
    <submittedName>
        <fullName evidence="2">Uncharacterized protein</fullName>
    </submittedName>
</protein>
<proteinExistence type="predicted"/>
<dbReference type="AlphaFoldDB" id="A0A9N7V242"/>
<comment type="caution">
    <text evidence="2">The sequence shown here is derived from an EMBL/GenBank/DDBJ whole genome shotgun (WGS) entry which is preliminary data.</text>
</comment>
<sequence length="113" mass="12834">MEGVRRRRLRGGIHGGGEGGRGGGHIPKFFDRLHNIITAVNHMQQMQYIVIWDNVSFYRSALVQNCIAIWEMQASRQPSCGEQLTTQVKHWMILNLMDLGQDIPQAHLRGPIS</sequence>